<protein>
    <recommendedName>
        <fullName evidence="9">D-isomer specific 2-hydroxyacid dehydrogenase NAD-binding domain-containing protein</fullName>
    </recommendedName>
</protein>
<dbReference type="CDD" id="cd12169">
    <property type="entry name" value="PGDH_like_1"/>
    <property type="match status" value="1"/>
</dbReference>
<proteinExistence type="inferred from homology"/>
<dbReference type="SUPFAM" id="SSF52283">
    <property type="entry name" value="Formate/glycerate dehydrogenase catalytic domain-like"/>
    <property type="match status" value="1"/>
</dbReference>
<dbReference type="SUPFAM" id="SSF51735">
    <property type="entry name" value="NAD(P)-binding Rossmann-fold domains"/>
    <property type="match status" value="1"/>
</dbReference>
<evidence type="ECO:0008006" key="9">
    <source>
        <dbReference type="Google" id="ProtNLM"/>
    </source>
</evidence>
<dbReference type="PANTHER" id="PTHR42789">
    <property type="entry name" value="D-ISOMER SPECIFIC 2-HYDROXYACID DEHYDROGENASE FAMILY PROTEIN (AFU_ORTHOLOGUE AFUA_6G10090)"/>
    <property type="match status" value="1"/>
</dbReference>
<dbReference type="AlphaFoldDB" id="A0A0C3SE81"/>
<reference evidence="7 8" key="1">
    <citation type="journal article" date="2014" name="PLoS Genet.">
        <title>Analysis of the Phlebiopsis gigantea genome, transcriptome and secretome provides insight into its pioneer colonization strategies of wood.</title>
        <authorList>
            <person name="Hori C."/>
            <person name="Ishida T."/>
            <person name="Igarashi K."/>
            <person name="Samejima M."/>
            <person name="Suzuki H."/>
            <person name="Master E."/>
            <person name="Ferreira P."/>
            <person name="Ruiz-Duenas F.J."/>
            <person name="Held B."/>
            <person name="Canessa P."/>
            <person name="Larrondo L.F."/>
            <person name="Schmoll M."/>
            <person name="Druzhinina I.S."/>
            <person name="Kubicek C.P."/>
            <person name="Gaskell J.A."/>
            <person name="Kersten P."/>
            <person name="St John F."/>
            <person name="Glasner J."/>
            <person name="Sabat G."/>
            <person name="Splinter BonDurant S."/>
            <person name="Syed K."/>
            <person name="Yadav J."/>
            <person name="Mgbeahuruike A.C."/>
            <person name="Kovalchuk A."/>
            <person name="Asiegbu F.O."/>
            <person name="Lackner G."/>
            <person name="Hoffmeister D."/>
            <person name="Rencoret J."/>
            <person name="Gutierrez A."/>
            <person name="Sun H."/>
            <person name="Lindquist E."/>
            <person name="Barry K."/>
            <person name="Riley R."/>
            <person name="Grigoriev I.V."/>
            <person name="Henrissat B."/>
            <person name="Kues U."/>
            <person name="Berka R.M."/>
            <person name="Martinez A.T."/>
            <person name="Covert S.F."/>
            <person name="Blanchette R.A."/>
            <person name="Cullen D."/>
        </authorList>
    </citation>
    <scope>NUCLEOTIDE SEQUENCE [LARGE SCALE GENOMIC DNA]</scope>
    <source>
        <strain evidence="7 8">11061_1 CR5-6</strain>
    </source>
</reference>
<sequence>MTTTEPIRVAVLDDYQRVALTFADWSPLHGRVKVDVFTETLHDEDALVERLKPYAIICAMRERTKFPASLLDRLPNLKFIATTGMQNRGIDVAYANEKGISVSGTGHAGDSTLEHIWALILATARHVVHEHAGTKAKRQLWQTTVPTGLASKTLGLVGLGKLGIKTAKIALAFDMNVVAWSPNLTPERAAEAGVGFIATKEELMQLSDIVSLHIVLSERTRGLIGAKELALMKPSAILINTSRGPLVDEDAILQVLQTKRIAGAGLDVFDVEPLPLDHPFRDLNNVTLSPHMGYVSDDNYKLWWSQTVENIVGFLDGVPQRPLRILT</sequence>
<dbReference type="Pfam" id="PF02826">
    <property type="entry name" value="2-Hacid_dh_C"/>
    <property type="match status" value="1"/>
</dbReference>
<evidence type="ECO:0000259" key="5">
    <source>
        <dbReference type="Pfam" id="PF00389"/>
    </source>
</evidence>
<dbReference type="InterPro" id="IPR029753">
    <property type="entry name" value="D-isomer_DH_CS"/>
</dbReference>
<dbReference type="InterPro" id="IPR050857">
    <property type="entry name" value="D-2-hydroxyacid_DH"/>
</dbReference>
<dbReference type="PROSITE" id="PS00671">
    <property type="entry name" value="D_2_HYDROXYACID_DH_3"/>
    <property type="match status" value="1"/>
</dbReference>
<gene>
    <name evidence="7" type="ORF">PHLGIDRAFT_97866</name>
</gene>
<dbReference type="Gene3D" id="3.40.50.720">
    <property type="entry name" value="NAD(P)-binding Rossmann-like Domain"/>
    <property type="match status" value="2"/>
</dbReference>
<evidence type="ECO:0000256" key="3">
    <source>
        <dbReference type="ARBA" id="ARBA00023027"/>
    </source>
</evidence>
<feature type="domain" description="D-isomer specific 2-hydroxyacid dehydrogenase NAD-binding" evidence="6">
    <location>
        <begin position="118"/>
        <end position="293"/>
    </location>
</feature>
<dbReference type="STRING" id="745531.A0A0C3SE81"/>
<keyword evidence="3" id="KW-0520">NAD</keyword>
<accession>A0A0C3SE81</accession>
<dbReference type="Proteomes" id="UP000053257">
    <property type="component" value="Unassembled WGS sequence"/>
</dbReference>
<dbReference type="GO" id="GO:0051287">
    <property type="term" value="F:NAD binding"/>
    <property type="evidence" value="ECO:0007669"/>
    <property type="project" value="InterPro"/>
</dbReference>
<dbReference type="PANTHER" id="PTHR42789:SF1">
    <property type="entry name" value="D-ISOMER SPECIFIC 2-HYDROXYACID DEHYDROGENASE FAMILY PROTEIN (AFU_ORTHOLOGUE AFUA_6G10090)"/>
    <property type="match status" value="1"/>
</dbReference>
<evidence type="ECO:0000259" key="6">
    <source>
        <dbReference type="Pfam" id="PF02826"/>
    </source>
</evidence>
<keyword evidence="8" id="KW-1185">Reference proteome</keyword>
<dbReference type="HOGENOM" id="CLU_019796_1_3_1"/>
<evidence type="ECO:0000313" key="8">
    <source>
        <dbReference type="Proteomes" id="UP000053257"/>
    </source>
</evidence>
<feature type="domain" description="D-isomer specific 2-hydroxyacid dehydrogenase catalytic" evidence="5">
    <location>
        <begin position="31"/>
        <end position="317"/>
    </location>
</feature>
<keyword evidence="2 4" id="KW-0560">Oxidoreductase</keyword>
<comment type="similarity">
    <text evidence="1 4">Belongs to the D-isomer specific 2-hydroxyacid dehydrogenase family.</text>
</comment>
<evidence type="ECO:0000256" key="4">
    <source>
        <dbReference type="RuleBase" id="RU003719"/>
    </source>
</evidence>
<organism evidence="7 8">
    <name type="scientific">Phlebiopsis gigantea (strain 11061_1 CR5-6)</name>
    <name type="common">White-rot fungus</name>
    <name type="synonym">Peniophora gigantea</name>
    <dbReference type="NCBI Taxonomy" id="745531"/>
    <lineage>
        <taxon>Eukaryota</taxon>
        <taxon>Fungi</taxon>
        <taxon>Dikarya</taxon>
        <taxon>Basidiomycota</taxon>
        <taxon>Agaricomycotina</taxon>
        <taxon>Agaricomycetes</taxon>
        <taxon>Polyporales</taxon>
        <taxon>Phanerochaetaceae</taxon>
        <taxon>Phlebiopsis</taxon>
    </lineage>
</organism>
<dbReference type="OrthoDB" id="298012at2759"/>
<dbReference type="EMBL" id="KN840439">
    <property type="protein sequence ID" value="KIP12502.1"/>
    <property type="molecule type" value="Genomic_DNA"/>
</dbReference>
<dbReference type="InterPro" id="IPR006140">
    <property type="entry name" value="D-isomer_DH_NAD-bd"/>
</dbReference>
<dbReference type="InterPro" id="IPR006139">
    <property type="entry name" value="D-isomer_2_OHA_DH_cat_dom"/>
</dbReference>
<evidence type="ECO:0000313" key="7">
    <source>
        <dbReference type="EMBL" id="KIP12502.1"/>
    </source>
</evidence>
<dbReference type="InterPro" id="IPR036291">
    <property type="entry name" value="NAD(P)-bd_dom_sf"/>
</dbReference>
<evidence type="ECO:0000256" key="1">
    <source>
        <dbReference type="ARBA" id="ARBA00005854"/>
    </source>
</evidence>
<evidence type="ECO:0000256" key="2">
    <source>
        <dbReference type="ARBA" id="ARBA00023002"/>
    </source>
</evidence>
<dbReference type="Pfam" id="PF00389">
    <property type="entry name" value="2-Hacid_dh"/>
    <property type="match status" value="1"/>
</dbReference>
<dbReference type="GO" id="GO:0016616">
    <property type="term" value="F:oxidoreductase activity, acting on the CH-OH group of donors, NAD or NADP as acceptor"/>
    <property type="evidence" value="ECO:0007669"/>
    <property type="project" value="InterPro"/>
</dbReference>
<name>A0A0C3SE81_PHLG1</name>